<evidence type="ECO:0000256" key="2">
    <source>
        <dbReference type="ARBA" id="ARBA00022737"/>
    </source>
</evidence>
<feature type="domain" description="Nephrocystin 3-like N-terminal" evidence="5">
    <location>
        <begin position="331"/>
        <end position="509"/>
    </location>
</feature>
<dbReference type="PANTHER" id="PTHR10039:SF16">
    <property type="entry name" value="GPI INOSITOL-DEACYLASE"/>
    <property type="match status" value="1"/>
</dbReference>
<feature type="compositionally biased region" description="Polar residues" evidence="3">
    <location>
        <begin position="914"/>
        <end position="925"/>
    </location>
</feature>
<evidence type="ECO:0000259" key="4">
    <source>
        <dbReference type="Pfam" id="PF05057"/>
    </source>
</evidence>
<feature type="region of interest" description="Disordered" evidence="3">
    <location>
        <begin position="894"/>
        <end position="943"/>
    </location>
</feature>
<accession>A0AA39ZRP8</accession>
<dbReference type="PANTHER" id="PTHR10039">
    <property type="entry name" value="AMELOGENIN"/>
    <property type="match status" value="1"/>
</dbReference>
<name>A0AA39ZRP8_9PEZI</name>
<dbReference type="Proteomes" id="UP001172102">
    <property type="component" value="Unassembled WGS sequence"/>
</dbReference>
<comment type="similarity">
    <text evidence="1">Belongs to the putative lipase ROG1 family.</text>
</comment>
<evidence type="ECO:0000313" key="7">
    <source>
        <dbReference type="Proteomes" id="UP001172102"/>
    </source>
</evidence>
<dbReference type="InterPro" id="IPR007751">
    <property type="entry name" value="DUF676_lipase-like"/>
</dbReference>
<dbReference type="Pfam" id="PF24883">
    <property type="entry name" value="NPHP3_N"/>
    <property type="match status" value="1"/>
</dbReference>
<organism evidence="6 7">
    <name type="scientific">Lasiosphaeris hirsuta</name>
    <dbReference type="NCBI Taxonomy" id="260670"/>
    <lineage>
        <taxon>Eukaryota</taxon>
        <taxon>Fungi</taxon>
        <taxon>Dikarya</taxon>
        <taxon>Ascomycota</taxon>
        <taxon>Pezizomycotina</taxon>
        <taxon>Sordariomycetes</taxon>
        <taxon>Sordariomycetidae</taxon>
        <taxon>Sordariales</taxon>
        <taxon>Lasiosphaeriaceae</taxon>
        <taxon>Lasiosphaeris</taxon>
    </lineage>
</organism>
<dbReference type="InterPro" id="IPR056884">
    <property type="entry name" value="NPHP3-like_N"/>
</dbReference>
<protein>
    <recommendedName>
        <fullName evidence="8">DUF676 domain-containing protein</fullName>
    </recommendedName>
</protein>
<evidence type="ECO:0000259" key="5">
    <source>
        <dbReference type="Pfam" id="PF24883"/>
    </source>
</evidence>
<evidence type="ECO:0000256" key="3">
    <source>
        <dbReference type="SAM" id="MobiDB-lite"/>
    </source>
</evidence>
<dbReference type="EMBL" id="JAUKUA010000009">
    <property type="protein sequence ID" value="KAK0702413.1"/>
    <property type="molecule type" value="Genomic_DNA"/>
</dbReference>
<feature type="compositionally biased region" description="Basic and acidic residues" evidence="3">
    <location>
        <begin position="1076"/>
        <end position="1093"/>
    </location>
</feature>
<dbReference type="Pfam" id="PF05057">
    <property type="entry name" value="DUF676"/>
    <property type="match status" value="1"/>
</dbReference>
<comment type="caution">
    <text evidence="6">The sequence shown here is derived from an EMBL/GenBank/DDBJ whole genome shotgun (WGS) entry which is preliminary data.</text>
</comment>
<dbReference type="AlphaFoldDB" id="A0AA39ZRP8"/>
<feature type="region of interest" description="Disordered" evidence="3">
    <location>
        <begin position="958"/>
        <end position="993"/>
    </location>
</feature>
<keyword evidence="7" id="KW-1185">Reference proteome</keyword>
<evidence type="ECO:0008006" key="8">
    <source>
        <dbReference type="Google" id="ProtNLM"/>
    </source>
</evidence>
<evidence type="ECO:0000313" key="6">
    <source>
        <dbReference type="EMBL" id="KAK0702413.1"/>
    </source>
</evidence>
<feature type="compositionally biased region" description="Low complexity" evidence="3">
    <location>
        <begin position="898"/>
        <end position="908"/>
    </location>
</feature>
<dbReference type="InterPro" id="IPR027417">
    <property type="entry name" value="P-loop_NTPase"/>
</dbReference>
<dbReference type="InterPro" id="IPR029058">
    <property type="entry name" value="AB_hydrolase_fold"/>
</dbReference>
<reference evidence="6" key="1">
    <citation type="submission" date="2023-06" db="EMBL/GenBank/DDBJ databases">
        <title>Genome-scale phylogeny and comparative genomics of the fungal order Sordariales.</title>
        <authorList>
            <consortium name="Lawrence Berkeley National Laboratory"/>
            <person name="Hensen N."/>
            <person name="Bonometti L."/>
            <person name="Westerberg I."/>
            <person name="Brannstrom I.O."/>
            <person name="Guillou S."/>
            <person name="Cros-Aarteil S."/>
            <person name="Calhoun S."/>
            <person name="Haridas S."/>
            <person name="Kuo A."/>
            <person name="Mondo S."/>
            <person name="Pangilinan J."/>
            <person name="Riley R."/>
            <person name="Labutti K."/>
            <person name="Andreopoulos B."/>
            <person name="Lipzen A."/>
            <person name="Chen C."/>
            <person name="Yanf M."/>
            <person name="Daum C."/>
            <person name="Ng V."/>
            <person name="Clum A."/>
            <person name="Steindorff A."/>
            <person name="Ohm R."/>
            <person name="Martin F."/>
            <person name="Silar P."/>
            <person name="Natvig D."/>
            <person name="Lalanne C."/>
            <person name="Gautier V."/>
            <person name="Ament-Velasquez S.L."/>
            <person name="Kruys A."/>
            <person name="Hutchinson M.I."/>
            <person name="Powell A.J."/>
            <person name="Barry K."/>
            <person name="Miller A.N."/>
            <person name="Grigoriev I.V."/>
            <person name="Debuchy R."/>
            <person name="Gladieux P."/>
            <person name="Thoren M.H."/>
            <person name="Johannesson H."/>
        </authorList>
    </citation>
    <scope>NUCLEOTIDE SEQUENCE</scope>
    <source>
        <strain evidence="6">SMH4607-1</strain>
    </source>
</reference>
<gene>
    <name evidence="6" type="ORF">B0H67DRAFT_595627</name>
</gene>
<feature type="compositionally biased region" description="Pro residues" evidence="3">
    <location>
        <begin position="1020"/>
        <end position="1030"/>
    </location>
</feature>
<dbReference type="SUPFAM" id="SSF52540">
    <property type="entry name" value="P-loop containing nucleoside triphosphate hydrolases"/>
    <property type="match status" value="1"/>
</dbReference>
<dbReference type="Gene3D" id="3.40.50.1820">
    <property type="entry name" value="alpha/beta hydrolase"/>
    <property type="match status" value="1"/>
</dbReference>
<feature type="domain" description="DUF676" evidence="4">
    <location>
        <begin position="117"/>
        <end position="175"/>
    </location>
</feature>
<sequence>MGSLNPAFPRQGTRTSYLRLAEDQCARLELLYPEDAAANAVADIVLVAGLGGDYVQTWKADDGTLWPRDLLPKKIPNVRVFSFQYNTTIKGTTSKGKIADHATQLLSALHIDRETDSTAEARPIIFVGHSLGGILIKTAIARANENPKYLGLRDATRGVMFFATPHHGMSNSSWLTFASAVLQLNTPFAGVLPTKNMLNDIALNTETLLNVTEHFRSFQDELAFVNFVEGNRMGGSRRKHRRVLVDKSHGWMDAPLKKEVMMEGDHLGICKFGKSREDAGAFALVSKNMQFLISQSPKAIDQMDKDARRALHSLCPTGFHGYFMAKERTEGTCEWISGRPEFQDWLSDENDKQMLWIQGPPASGKSYLAKHIITELAPAANKEVSHCFLSDSVPGRGDLSALLRATLHHALRREPKLLTELIVPPFLEATENEKIKVVRDDDIWTAEILVPMWPGAVARVLSFRPLTLVVDGFDQISKGCRQAFLDCIAECKAKAAPEDTKRLRLLLLSSESPETEDTREETPLAGQDEFKVYHIETEDTLADMKKTVIAQLTRTANEEIPRISETEGESLALKKNVCEAIMQHAGGSYLLAAKAAETLSETPLRSSVDVEAAREQIQQLPRDDMDFYTQVLNKMVGKGADLGLIRHVLRWAIFQLEALREAEFYAAVSMGMAVDRRQNLGQHGGTSLTAQGLQILLRIEETKSFVHTHCQDIVDLGGGDLQLAHWAVRKCLTLDGLNPELAMCAEEQPSHAALARICVAYLSLPHFQDAGSPSSPDGEDGPGLWEPKVRRRIRDYPFIRYAALNWFRHLERATQGPVDWPREDDRRRGAITSHYLEPEPGLIELLREPSTGNAKFWTEVWWFLSDRASVGSGHFAAASVIQKCFPHLTWPPAETGTAQSSADDQSSSLEWDAATSQAASSGQVSDSEHLPSDHLPSLALTDPPIKIDDTVVGIKAATEEKDKKQGTAPQQVGSAQEEGIKVEIGGDNTQLRPAGEEWVSIPARSKQAGLVETTADQGEPPVPAPTPAPTTSPSRDGTASHGLTKAKDSLPASSEKPGQAATAAKPSSINRAAPRHQGEDEGSLADHEDDAPGAKKKRRRIERIFAKVKSLVKR</sequence>
<keyword evidence="2" id="KW-0677">Repeat</keyword>
<dbReference type="SUPFAM" id="SSF53474">
    <property type="entry name" value="alpha/beta-Hydrolases"/>
    <property type="match status" value="1"/>
</dbReference>
<evidence type="ECO:0000256" key="1">
    <source>
        <dbReference type="ARBA" id="ARBA00007920"/>
    </source>
</evidence>
<proteinExistence type="inferred from homology"/>
<dbReference type="Gene3D" id="3.40.50.300">
    <property type="entry name" value="P-loop containing nucleotide triphosphate hydrolases"/>
    <property type="match status" value="1"/>
</dbReference>
<feature type="region of interest" description="Disordered" evidence="3">
    <location>
        <begin position="1012"/>
        <end position="1101"/>
    </location>
</feature>